<dbReference type="AlphaFoldDB" id="W6TZE6"/>
<reference evidence="1 2" key="1">
    <citation type="journal article" date="2013" name="Nat. Genet.">
        <title>The genome of the hydatid tapeworm Echinococcus granulosus.</title>
        <authorList>
            <person name="Zheng H."/>
            <person name="Zhang W."/>
            <person name="Zhang L."/>
            <person name="Zhang Z."/>
            <person name="Li J."/>
            <person name="Lu G."/>
            <person name="Zhu Y."/>
            <person name="Wang Y."/>
            <person name="Huang Y."/>
            <person name="Liu J."/>
            <person name="Kang H."/>
            <person name="Chen J."/>
            <person name="Wang L."/>
            <person name="Chen A."/>
            <person name="Yu S."/>
            <person name="Gao Z."/>
            <person name="Jin L."/>
            <person name="Gu W."/>
            <person name="Wang Z."/>
            <person name="Zhao L."/>
            <person name="Shi B."/>
            <person name="Wen H."/>
            <person name="Lin R."/>
            <person name="Jones M.K."/>
            <person name="Brejova B."/>
            <person name="Vinar T."/>
            <person name="Zhao G."/>
            <person name="McManus D.P."/>
            <person name="Chen Z."/>
            <person name="Zhou Y."/>
            <person name="Wang S."/>
        </authorList>
    </citation>
    <scope>NUCLEOTIDE SEQUENCE [LARGE SCALE GENOMIC DNA]</scope>
</reference>
<proteinExistence type="predicted"/>
<protein>
    <submittedName>
        <fullName evidence="1">Uncharacterized protein</fullName>
    </submittedName>
</protein>
<comment type="caution">
    <text evidence="1">The sequence shown here is derived from an EMBL/GenBank/DDBJ whole genome shotgun (WGS) entry which is preliminary data.</text>
</comment>
<keyword evidence="2" id="KW-1185">Reference proteome</keyword>
<dbReference type="RefSeq" id="XP_024345376.1">
    <property type="nucleotide sequence ID" value="XM_024500211.1"/>
</dbReference>
<dbReference type="KEGG" id="egl:EGR_10962"/>
<dbReference type="Proteomes" id="UP000019149">
    <property type="component" value="Unassembled WGS sequence"/>
</dbReference>
<evidence type="ECO:0000313" key="1">
    <source>
        <dbReference type="EMBL" id="EUB54180.1"/>
    </source>
</evidence>
<accession>W6TZE6</accession>
<name>W6TZE6_ECHGR</name>
<organism evidence="1 2">
    <name type="scientific">Echinococcus granulosus</name>
    <name type="common">Hydatid tapeworm</name>
    <dbReference type="NCBI Taxonomy" id="6210"/>
    <lineage>
        <taxon>Eukaryota</taxon>
        <taxon>Metazoa</taxon>
        <taxon>Spiralia</taxon>
        <taxon>Lophotrochozoa</taxon>
        <taxon>Platyhelminthes</taxon>
        <taxon>Cestoda</taxon>
        <taxon>Eucestoda</taxon>
        <taxon>Cyclophyllidea</taxon>
        <taxon>Taeniidae</taxon>
        <taxon>Echinococcus</taxon>
        <taxon>Echinococcus granulosus group</taxon>
    </lineage>
</organism>
<evidence type="ECO:0000313" key="2">
    <source>
        <dbReference type="Proteomes" id="UP000019149"/>
    </source>
</evidence>
<sequence length="254" mass="29207">MVANKLLLLKGKLEQAKQEQINYYYRYLNDNFVTLIWSATTTSYPTPYLRRCSHDKNYKQLYKFVLFHTTCSDDRLKICISTPYFNCWQLISSTRDGASLPVHYFSFNHQLLQPIQLPNELLIYSCIYSSLSQVAYLYFLPFRHYIIDLYKWTKRLNTPSSFDSILPSMLGIVTHFNLLSAKTFKSYLTAQRQGISYLFFISLPLTSSPYYAAEAAILAACCCKPKVSIYLPTDSPSEAAADSLLNLANKSCIT</sequence>
<dbReference type="GeneID" id="36346677"/>
<gene>
    <name evidence="1" type="ORF">EGR_10962</name>
</gene>
<dbReference type="EMBL" id="APAU02000313">
    <property type="protein sequence ID" value="EUB54180.1"/>
    <property type="molecule type" value="Genomic_DNA"/>
</dbReference>
<dbReference type="CTD" id="36346677"/>